<proteinExistence type="predicted"/>
<gene>
    <name evidence="2" type="ORF">ODALV1_LOCUS19864</name>
</gene>
<organism evidence="2 3">
    <name type="scientific">Orchesella dallaii</name>
    <dbReference type="NCBI Taxonomy" id="48710"/>
    <lineage>
        <taxon>Eukaryota</taxon>
        <taxon>Metazoa</taxon>
        <taxon>Ecdysozoa</taxon>
        <taxon>Arthropoda</taxon>
        <taxon>Hexapoda</taxon>
        <taxon>Collembola</taxon>
        <taxon>Entomobryomorpha</taxon>
        <taxon>Entomobryoidea</taxon>
        <taxon>Orchesellidae</taxon>
        <taxon>Orchesellinae</taxon>
        <taxon>Orchesella</taxon>
    </lineage>
</organism>
<name>A0ABP1R8C4_9HEXA</name>
<accession>A0ABP1R8C4</accession>
<reference evidence="2 3" key="1">
    <citation type="submission" date="2024-08" db="EMBL/GenBank/DDBJ databases">
        <authorList>
            <person name="Cucini C."/>
            <person name="Frati F."/>
        </authorList>
    </citation>
    <scope>NUCLEOTIDE SEQUENCE [LARGE SCALE GENOMIC DNA]</scope>
</reference>
<feature type="chain" id="PRO_5046060258" description="Lipoprotein" evidence="1">
    <location>
        <begin position="27"/>
        <end position="196"/>
    </location>
</feature>
<dbReference type="Proteomes" id="UP001642540">
    <property type="component" value="Unassembled WGS sequence"/>
</dbReference>
<evidence type="ECO:0000313" key="2">
    <source>
        <dbReference type="EMBL" id="CAL8122564.1"/>
    </source>
</evidence>
<sequence>MNLKNYLSGVTIFLLLLVCSVTPISSVSSFLFENFNLKPTVVYRSQPPLSPKSDILKTEFSTLKENKNIRKGRSEYNYLPPKNTLAWEVKSLALKKAEGEGYTKETQSKWIEKSVINKQSEFEDKSKVKVPTLKLQLLEIGFTVTCKWRMPLPPPLKYEYECSPKELQQIIHWLLARTGEPTFLTNPGNHSLIRGP</sequence>
<dbReference type="EMBL" id="CAXLJM020000068">
    <property type="protein sequence ID" value="CAL8122564.1"/>
    <property type="molecule type" value="Genomic_DNA"/>
</dbReference>
<comment type="caution">
    <text evidence="2">The sequence shown here is derived from an EMBL/GenBank/DDBJ whole genome shotgun (WGS) entry which is preliminary data.</text>
</comment>
<keyword evidence="1" id="KW-0732">Signal</keyword>
<evidence type="ECO:0000256" key="1">
    <source>
        <dbReference type="SAM" id="SignalP"/>
    </source>
</evidence>
<protein>
    <recommendedName>
        <fullName evidence="4">Lipoprotein</fullName>
    </recommendedName>
</protein>
<evidence type="ECO:0008006" key="4">
    <source>
        <dbReference type="Google" id="ProtNLM"/>
    </source>
</evidence>
<evidence type="ECO:0000313" key="3">
    <source>
        <dbReference type="Proteomes" id="UP001642540"/>
    </source>
</evidence>
<feature type="signal peptide" evidence="1">
    <location>
        <begin position="1"/>
        <end position="26"/>
    </location>
</feature>
<keyword evidence="3" id="KW-1185">Reference proteome</keyword>